<gene>
    <name evidence="1" type="ORF">MENT_LOCUS14407</name>
</gene>
<protein>
    <submittedName>
        <fullName evidence="1">Uncharacterized protein</fullName>
    </submittedName>
</protein>
<evidence type="ECO:0000313" key="1">
    <source>
        <dbReference type="EMBL" id="CAD2160707.1"/>
    </source>
</evidence>
<reference evidence="1 2" key="1">
    <citation type="submission" date="2020-08" db="EMBL/GenBank/DDBJ databases">
        <authorList>
            <person name="Koutsovoulos G."/>
            <person name="Danchin GJ E."/>
        </authorList>
    </citation>
    <scope>NUCLEOTIDE SEQUENCE [LARGE SCALE GENOMIC DNA]</scope>
</reference>
<dbReference type="OrthoDB" id="5839057at2759"/>
<comment type="caution">
    <text evidence="1">The sequence shown here is derived from an EMBL/GenBank/DDBJ whole genome shotgun (WGS) entry which is preliminary data.</text>
</comment>
<name>A0A6V7UKZ4_MELEN</name>
<dbReference type="AlphaFoldDB" id="A0A6V7UKZ4"/>
<evidence type="ECO:0000313" key="2">
    <source>
        <dbReference type="Proteomes" id="UP000580250"/>
    </source>
</evidence>
<sequence>MGTDDCVANPACWVESKPCKCGAQNWIATHVERVAIKFGGGKANELEIPVEGGAGGPPVRRRSINLWRPIAGIFSVNLREEAVDGEVLSPGLDDLHDEGPHEAIQVLFKCKKCNSNFHCTYEMINEEKGKTQSFGHYADYCHTPVGIPEDRICSEEHAYEAIQRIYADMWDRDKFSRHFNNCRHWSDMFWWKLHPEEYKRKKAAEETMGGRSLKA</sequence>
<organism evidence="1 2">
    <name type="scientific">Meloidogyne enterolobii</name>
    <name type="common">Root-knot nematode worm</name>
    <name type="synonym">Meloidogyne mayaguensis</name>
    <dbReference type="NCBI Taxonomy" id="390850"/>
    <lineage>
        <taxon>Eukaryota</taxon>
        <taxon>Metazoa</taxon>
        <taxon>Ecdysozoa</taxon>
        <taxon>Nematoda</taxon>
        <taxon>Chromadorea</taxon>
        <taxon>Rhabditida</taxon>
        <taxon>Tylenchina</taxon>
        <taxon>Tylenchomorpha</taxon>
        <taxon>Tylenchoidea</taxon>
        <taxon>Meloidogynidae</taxon>
        <taxon>Meloidogyninae</taxon>
        <taxon>Meloidogyne</taxon>
    </lineage>
</organism>
<accession>A0A6V7UKZ4</accession>
<dbReference type="Proteomes" id="UP000580250">
    <property type="component" value="Unassembled WGS sequence"/>
</dbReference>
<dbReference type="EMBL" id="CAJEWN010000081">
    <property type="protein sequence ID" value="CAD2160707.1"/>
    <property type="molecule type" value="Genomic_DNA"/>
</dbReference>
<proteinExistence type="predicted"/>